<keyword evidence="1 6" id="KW-0436">Ligase</keyword>
<keyword evidence="3 6" id="KW-0547">Nucleotide-binding</keyword>
<evidence type="ECO:0000256" key="6">
    <source>
        <dbReference type="HAMAP-Rule" id="MF_01161"/>
    </source>
</evidence>
<evidence type="ECO:0000313" key="8">
    <source>
        <dbReference type="EMBL" id="RXJ67132.1"/>
    </source>
</evidence>
<name>A0A4Q0YA48_9BACT</name>
<dbReference type="SUPFAM" id="SSF52402">
    <property type="entry name" value="Adenine nucleotide alpha hydrolases-like"/>
    <property type="match status" value="1"/>
</dbReference>
<dbReference type="Pfam" id="PF01171">
    <property type="entry name" value="ATP_bind_3"/>
    <property type="match status" value="1"/>
</dbReference>
<gene>
    <name evidence="6 8" type="primary">tilS</name>
    <name evidence="8" type="ORF">CRV08_11110</name>
</gene>
<comment type="function">
    <text evidence="6">Ligates lysine onto the cytidine present at position 34 of the AUA codon-specific tRNA(Ile) that contains the anticodon CAU, in an ATP-dependent manner. Cytidine is converted to lysidine, thus changing the amino acid specificity of the tRNA from methionine to isoleucine.</text>
</comment>
<keyword evidence="2 6" id="KW-0819">tRNA processing</keyword>
<comment type="domain">
    <text evidence="6">The N-terminal region contains the highly conserved SGGXDS motif, predicted to be a P-loop motif involved in ATP binding.</text>
</comment>
<proteinExistence type="inferred from homology"/>
<keyword evidence="4 6" id="KW-0067">ATP-binding</keyword>
<dbReference type="Proteomes" id="UP000290172">
    <property type="component" value="Unassembled WGS sequence"/>
</dbReference>
<protein>
    <recommendedName>
        <fullName evidence="6">tRNA(Ile)-lysidine synthase</fullName>
        <ecNumber evidence="6">6.3.4.19</ecNumber>
    </recommendedName>
    <alternativeName>
        <fullName evidence="6">tRNA(Ile)-2-lysyl-cytidine synthase</fullName>
    </alternativeName>
    <alternativeName>
        <fullName evidence="6">tRNA(Ile)-lysidine synthetase</fullName>
    </alternativeName>
</protein>
<keyword evidence="6" id="KW-0963">Cytoplasm</keyword>
<evidence type="ECO:0000256" key="3">
    <source>
        <dbReference type="ARBA" id="ARBA00022741"/>
    </source>
</evidence>
<dbReference type="InterPro" id="IPR014729">
    <property type="entry name" value="Rossmann-like_a/b/a_fold"/>
</dbReference>
<dbReference type="InterPro" id="IPR012795">
    <property type="entry name" value="tRNA_Ile_lys_synt_N"/>
</dbReference>
<dbReference type="InterPro" id="IPR012094">
    <property type="entry name" value="tRNA_Ile_lys_synt"/>
</dbReference>
<comment type="catalytic activity">
    <reaction evidence="5 6">
        <text>cytidine(34) in tRNA(Ile2) + L-lysine + ATP = lysidine(34) in tRNA(Ile2) + AMP + diphosphate + H(+)</text>
        <dbReference type="Rhea" id="RHEA:43744"/>
        <dbReference type="Rhea" id="RHEA-COMP:10625"/>
        <dbReference type="Rhea" id="RHEA-COMP:10670"/>
        <dbReference type="ChEBI" id="CHEBI:15378"/>
        <dbReference type="ChEBI" id="CHEBI:30616"/>
        <dbReference type="ChEBI" id="CHEBI:32551"/>
        <dbReference type="ChEBI" id="CHEBI:33019"/>
        <dbReference type="ChEBI" id="CHEBI:82748"/>
        <dbReference type="ChEBI" id="CHEBI:83665"/>
        <dbReference type="ChEBI" id="CHEBI:456215"/>
        <dbReference type="EC" id="6.3.4.19"/>
    </reaction>
</comment>
<evidence type="ECO:0000256" key="4">
    <source>
        <dbReference type="ARBA" id="ARBA00022840"/>
    </source>
</evidence>
<dbReference type="GO" id="GO:0006400">
    <property type="term" value="P:tRNA modification"/>
    <property type="evidence" value="ECO:0007669"/>
    <property type="project" value="UniProtKB-UniRule"/>
</dbReference>
<feature type="binding site" evidence="6">
    <location>
        <begin position="16"/>
        <end position="21"/>
    </location>
    <ligand>
        <name>ATP</name>
        <dbReference type="ChEBI" id="CHEBI:30616"/>
    </ligand>
</feature>
<comment type="subcellular location">
    <subcellularLocation>
        <location evidence="6">Cytoplasm</location>
    </subcellularLocation>
</comment>
<accession>A0A4Q0YA48</accession>
<dbReference type="GO" id="GO:0005524">
    <property type="term" value="F:ATP binding"/>
    <property type="evidence" value="ECO:0007669"/>
    <property type="project" value="UniProtKB-UniRule"/>
</dbReference>
<dbReference type="EC" id="6.3.4.19" evidence="6"/>
<dbReference type="GO" id="GO:0005737">
    <property type="term" value="C:cytoplasm"/>
    <property type="evidence" value="ECO:0007669"/>
    <property type="project" value="UniProtKB-SubCell"/>
</dbReference>
<reference evidence="8 9" key="1">
    <citation type="submission" date="2017-10" db="EMBL/GenBank/DDBJ databases">
        <title>Genomics of the genus Arcobacter.</title>
        <authorList>
            <person name="Perez-Cataluna A."/>
            <person name="Figueras M.J."/>
        </authorList>
    </citation>
    <scope>NUCLEOTIDE SEQUENCE [LARGE SCALE GENOMIC DNA]</scope>
    <source>
        <strain evidence="8 9">CECT 8993</strain>
    </source>
</reference>
<dbReference type="EMBL" id="PDKJ01000010">
    <property type="protein sequence ID" value="RXJ67132.1"/>
    <property type="molecule type" value="Genomic_DNA"/>
</dbReference>
<sequence>MKINRINTKKNLLAFSGGVDSSALFFALLENSIPFDIAIVNYNLREQAKEEVAYAKELAKKFNKRIFIKEVNFENSSNFEKQARDFRYKFFNEIIEENCYETLITAHHLNDRLEWFFMQLSRGAGILELISFEEKTTFKNYEIVRPLINTSRDEILTYLEKNSIKYFIDESNLDEKYRRNYFRKNFSNKFLQEFKTGVKKSFEYLEKDINSLNIKNEAIYKEKELEIFRNLKDDNLNIRVIDLSLKRRGFLLTKDQRDEILKQKELVVSHKISIAITEDYIFIAPYKISKMEKEFKEKCRIKKIPKNIRVYLYEEKIEGVFKIV</sequence>
<evidence type="ECO:0000259" key="7">
    <source>
        <dbReference type="Pfam" id="PF01171"/>
    </source>
</evidence>
<dbReference type="RefSeq" id="WP_128982095.1">
    <property type="nucleotide sequence ID" value="NZ_PDKJ01000010.1"/>
</dbReference>
<dbReference type="PANTHER" id="PTHR43033:SF1">
    <property type="entry name" value="TRNA(ILE)-LYSIDINE SYNTHASE-RELATED"/>
    <property type="match status" value="1"/>
</dbReference>
<evidence type="ECO:0000256" key="2">
    <source>
        <dbReference type="ARBA" id="ARBA00022694"/>
    </source>
</evidence>
<organism evidence="8 9">
    <name type="scientific">Halarcobacter ebronensis</name>
    <dbReference type="NCBI Taxonomy" id="1462615"/>
    <lineage>
        <taxon>Bacteria</taxon>
        <taxon>Pseudomonadati</taxon>
        <taxon>Campylobacterota</taxon>
        <taxon>Epsilonproteobacteria</taxon>
        <taxon>Campylobacterales</taxon>
        <taxon>Arcobacteraceae</taxon>
        <taxon>Halarcobacter</taxon>
    </lineage>
</organism>
<evidence type="ECO:0000313" key="9">
    <source>
        <dbReference type="Proteomes" id="UP000290172"/>
    </source>
</evidence>
<dbReference type="NCBIfam" id="TIGR02432">
    <property type="entry name" value="lysidine_TilS_N"/>
    <property type="match status" value="1"/>
</dbReference>
<dbReference type="CDD" id="cd01992">
    <property type="entry name" value="TilS_N"/>
    <property type="match status" value="1"/>
</dbReference>
<dbReference type="GO" id="GO:0032267">
    <property type="term" value="F:tRNA(Ile)-lysidine synthase activity"/>
    <property type="evidence" value="ECO:0007669"/>
    <property type="project" value="UniProtKB-EC"/>
</dbReference>
<feature type="domain" description="tRNA(Ile)-lysidine/2-thiocytidine synthase N-terminal" evidence="7">
    <location>
        <begin position="11"/>
        <end position="185"/>
    </location>
</feature>
<dbReference type="InterPro" id="IPR011063">
    <property type="entry name" value="TilS/TtcA_N"/>
</dbReference>
<comment type="caution">
    <text evidence="8">The sequence shown here is derived from an EMBL/GenBank/DDBJ whole genome shotgun (WGS) entry which is preliminary data.</text>
</comment>
<evidence type="ECO:0000256" key="1">
    <source>
        <dbReference type="ARBA" id="ARBA00022598"/>
    </source>
</evidence>
<dbReference type="Gene3D" id="3.40.50.620">
    <property type="entry name" value="HUPs"/>
    <property type="match status" value="1"/>
</dbReference>
<comment type="similarity">
    <text evidence="6">Belongs to the tRNA(Ile)-lysidine synthase family.</text>
</comment>
<evidence type="ECO:0000256" key="5">
    <source>
        <dbReference type="ARBA" id="ARBA00048539"/>
    </source>
</evidence>
<dbReference type="HAMAP" id="MF_01161">
    <property type="entry name" value="tRNA_Ile_lys_synt"/>
    <property type="match status" value="1"/>
</dbReference>
<dbReference type="AlphaFoldDB" id="A0A4Q0YA48"/>
<dbReference type="PANTHER" id="PTHR43033">
    <property type="entry name" value="TRNA(ILE)-LYSIDINE SYNTHASE-RELATED"/>
    <property type="match status" value="1"/>
</dbReference>